<organism evidence="3 4">
    <name type="scientific">Roseofilum casamattae BLCC-M143</name>
    <dbReference type="NCBI Taxonomy" id="3022442"/>
    <lineage>
        <taxon>Bacteria</taxon>
        <taxon>Bacillati</taxon>
        <taxon>Cyanobacteriota</taxon>
        <taxon>Cyanophyceae</taxon>
        <taxon>Desertifilales</taxon>
        <taxon>Desertifilaceae</taxon>
        <taxon>Roseofilum</taxon>
        <taxon>Roseofilum casamattae</taxon>
    </lineage>
</organism>
<dbReference type="EMBL" id="JAQOSQ010000015">
    <property type="protein sequence ID" value="MDJ1184434.1"/>
    <property type="molecule type" value="Genomic_DNA"/>
</dbReference>
<dbReference type="PANTHER" id="PTHR10098:SF112">
    <property type="entry name" value="SLR0380 PROTEIN"/>
    <property type="match status" value="1"/>
</dbReference>
<dbReference type="SMART" id="SM00028">
    <property type="entry name" value="TPR"/>
    <property type="match status" value="3"/>
</dbReference>
<comment type="caution">
    <text evidence="3">The sequence shown here is derived from an EMBL/GenBank/DDBJ whole genome shotgun (WGS) entry which is preliminary data.</text>
</comment>
<accession>A0ABT7BZ02</accession>
<dbReference type="InterPro" id="IPR019734">
    <property type="entry name" value="TPR_rpt"/>
</dbReference>
<dbReference type="InterPro" id="IPR024983">
    <property type="entry name" value="CHAT_dom"/>
</dbReference>
<dbReference type="RefSeq" id="WP_283759088.1">
    <property type="nucleotide sequence ID" value="NZ_JAQOSQ010000015.1"/>
</dbReference>
<gene>
    <name evidence="3" type="ORF">PMH09_14705</name>
</gene>
<name>A0ABT7BZ02_9CYAN</name>
<feature type="domain" description="CHAT" evidence="2">
    <location>
        <begin position="646"/>
        <end position="927"/>
    </location>
</feature>
<reference evidence="3 4" key="1">
    <citation type="submission" date="2023-01" db="EMBL/GenBank/DDBJ databases">
        <title>Novel diversity within Roseofilum (Cyanobacteria; Desertifilaceae) from marine benthic mats with descriptions of four novel species.</title>
        <authorList>
            <person name="Wang Y."/>
            <person name="Berthold D.E."/>
            <person name="Hu J."/>
            <person name="Lefler F.W."/>
            <person name="Laughinghouse H.D. IV."/>
        </authorList>
    </citation>
    <scope>NUCLEOTIDE SEQUENCE [LARGE SCALE GENOMIC DNA]</scope>
    <source>
        <strain evidence="3 4">BLCC-M143</strain>
    </source>
</reference>
<evidence type="ECO:0000259" key="2">
    <source>
        <dbReference type="Pfam" id="PF12770"/>
    </source>
</evidence>
<dbReference type="Gene3D" id="1.25.40.10">
    <property type="entry name" value="Tetratricopeptide repeat domain"/>
    <property type="match status" value="1"/>
</dbReference>
<evidence type="ECO:0000313" key="4">
    <source>
        <dbReference type="Proteomes" id="UP001232992"/>
    </source>
</evidence>
<sequence length="929" mass="105293">MRNYGRLSANYRRLLFIGVALFALLFSLNVRAISGRATPNNSQITQHSLSQRLDNLQQQLEIAERNGDIANQGIALSNMALALQKQGKWQLAREKIDRGLFLLESLSPTQLNQKSYAQALDIQGKLFSARGDFTSALETWKKSGKIYQNFNLEQESDRNIIYQVQGMKELALYQPACHLINPIILEKIRRSAENHEQNFSFCTGDITDEMEKTEIAKNLQTLERDRMTAKQLQLLGDILRLSRNLNLSELAIESGLNMATQLGDDKLIESLKLSLGNLFRAQGDRAIARARSASSEIRFNFELCPTIELNYDAKNAYQKAVEAYNSIAKNDAIALQAKLNLLRLSAIVNSDEKLLDNPSAIVGEIDTITARNPLLFNSQFGETLFLNTIQTKTCLKSNEKIPDLSWENLEKQLQTISEISKTRQDWKTQSYALGYLGRIDEFQDKLSEAKAVTEQALSLSQSLNLNAPELAYQWQWQLGRILTKSNSDRQQVIAAYQAAFNTLQSLRQELVSSNRDLQFSFRDAIEPMYRTYVDLLLQSAEPTQEDLTQARDVIEALQLSELDDFFNDPCLMQQNIPLDDIIPSDTAVLYPILLDDKIAIIYRLPNEEIKSTVQLIENAEMFSRSLAALLGSAKNHSNAERYLTLSQNIYPYLFPEHLLTDLESDPNINTLVFVLDGQLRNIPMALLHDGERYLIEKYAVVVAPGLSLLAPHQLSSRDRQPLLGGLTEIAPSFRDVEDRFSPLVNAWQELNSIREIFDREVDLIVNEDFTPEVIETNTLQRYFPIFHWVTHAQFSSDLDETFIFTWEDKLKIEDLRQLIQANNNSQQKNIDLLVLSACQTAEGDNRATLGLAGVAVRAGSQSTLATLWEVNDKSTTSFMTEFYRQLIREKKSKAQALQAAQLSLLQDTIGQGLTHPEFWAAFVLVGDWL</sequence>
<dbReference type="InterPro" id="IPR011990">
    <property type="entry name" value="TPR-like_helical_dom_sf"/>
</dbReference>
<dbReference type="SUPFAM" id="SSF48452">
    <property type="entry name" value="TPR-like"/>
    <property type="match status" value="2"/>
</dbReference>
<dbReference type="Proteomes" id="UP001232992">
    <property type="component" value="Unassembled WGS sequence"/>
</dbReference>
<dbReference type="PANTHER" id="PTHR10098">
    <property type="entry name" value="RAPSYN-RELATED"/>
    <property type="match status" value="1"/>
</dbReference>
<protein>
    <submittedName>
        <fullName evidence="3">CHAT domain-containing protein</fullName>
    </submittedName>
</protein>
<keyword evidence="1" id="KW-0175">Coiled coil</keyword>
<evidence type="ECO:0000313" key="3">
    <source>
        <dbReference type="EMBL" id="MDJ1184434.1"/>
    </source>
</evidence>
<proteinExistence type="predicted"/>
<feature type="coiled-coil region" evidence="1">
    <location>
        <begin position="46"/>
        <end position="73"/>
    </location>
</feature>
<dbReference type="Pfam" id="PF12770">
    <property type="entry name" value="CHAT"/>
    <property type="match status" value="1"/>
</dbReference>
<keyword evidence="4" id="KW-1185">Reference proteome</keyword>
<evidence type="ECO:0000256" key="1">
    <source>
        <dbReference type="SAM" id="Coils"/>
    </source>
</evidence>